<evidence type="ECO:0000259" key="2">
    <source>
        <dbReference type="PROSITE" id="PS50943"/>
    </source>
</evidence>
<evidence type="ECO:0000256" key="1">
    <source>
        <dbReference type="ARBA" id="ARBA00023125"/>
    </source>
</evidence>
<dbReference type="PANTHER" id="PTHR46558:SF4">
    <property type="entry name" value="DNA-BIDING PHAGE PROTEIN"/>
    <property type="match status" value="1"/>
</dbReference>
<dbReference type="RefSeq" id="WP_317234576.1">
    <property type="nucleotide sequence ID" value="NZ_JAWJUL010000168.1"/>
</dbReference>
<dbReference type="InterPro" id="IPR010982">
    <property type="entry name" value="Lambda_DNA-bd_dom_sf"/>
</dbReference>
<dbReference type="Gene3D" id="1.10.260.40">
    <property type="entry name" value="lambda repressor-like DNA-binding domains"/>
    <property type="match status" value="1"/>
</dbReference>
<dbReference type="SMART" id="SM00530">
    <property type="entry name" value="HTH_XRE"/>
    <property type="match status" value="1"/>
</dbReference>
<gene>
    <name evidence="3" type="ORF">R0G64_27760</name>
</gene>
<proteinExistence type="predicted"/>
<evidence type="ECO:0000313" key="3">
    <source>
        <dbReference type="EMBL" id="MDV3443214.1"/>
    </source>
</evidence>
<protein>
    <submittedName>
        <fullName evidence="3">Helix-turn-helix transcriptional regulator</fullName>
    </submittedName>
</protein>
<organism evidence="3 4">
    <name type="scientific">Metapseudomonas otitidis</name>
    <dbReference type="NCBI Taxonomy" id="319939"/>
    <lineage>
        <taxon>Bacteria</taxon>
        <taxon>Pseudomonadati</taxon>
        <taxon>Pseudomonadota</taxon>
        <taxon>Gammaproteobacteria</taxon>
        <taxon>Pseudomonadales</taxon>
        <taxon>Pseudomonadaceae</taxon>
        <taxon>Metapseudomonas</taxon>
    </lineage>
</organism>
<name>A0ABU3XZQ7_9GAMM</name>
<keyword evidence="1" id="KW-0238">DNA-binding</keyword>
<dbReference type="EMBL" id="JAWJUL010000168">
    <property type="protein sequence ID" value="MDV3443214.1"/>
    <property type="molecule type" value="Genomic_DNA"/>
</dbReference>
<dbReference type="CDD" id="cd00093">
    <property type="entry name" value="HTH_XRE"/>
    <property type="match status" value="1"/>
</dbReference>
<reference evidence="3 4" key="1">
    <citation type="submission" date="2023-10" db="EMBL/GenBank/DDBJ databases">
        <title>Pseudomonas otitidis isolated from a paediatric patient with cystic fibrosis in Chile.</title>
        <authorList>
            <person name="Amsteins-Romero L."/>
            <person name="Opazo-Capurro A."/>
            <person name="Matus-Kohler M."/>
            <person name="Gonzalez-Rocha G."/>
        </authorList>
    </citation>
    <scope>NUCLEOTIDE SEQUENCE [LARGE SCALE GENOMIC DNA]</scope>
    <source>
        <strain evidence="3 4">P-714</strain>
    </source>
</reference>
<accession>A0ABU3XZQ7</accession>
<evidence type="ECO:0000313" key="4">
    <source>
        <dbReference type="Proteomes" id="UP001273935"/>
    </source>
</evidence>
<dbReference type="Pfam" id="PF01381">
    <property type="entry name" value="HTH_3"/>
    <property type="match status" value="1"/>
</dbReference>
<comment type="caution">
    <text evidence="3">The sequence shown here is derived from an EMBL/GenBank/DDBJ whole genome shotgun (WGS) entry which is preliminary data.</text>
</comment>
<dbReference type="PANTHER" id="PTHR46558">
    <property type="entry name" value="TRACRIPTIONAL REGULATORY PROTEIN-RELATED-RELATED"/>
    <property type="match status" value="1"/>
</dbReference>
<sequence>MTIGTNLKHAREAKKLTQREVWEAAGISKSSYTAYEAGRSDPTGDVIVKLAKALGVTTDELLLDEQERSVSEDLAPILKRFDALPADIRNQARIALKGVLFGYEQEALR</sequence>
<dbReference type="InterPro" id="IPR001387">
    <property type="entry name" value="Cro/C1-type_HTH"/>
</dbReference>
<dbReference type="Proteomes" id="UP001273935">
    <property type="component" value="Unassembled WGS sequence"/>
</dbReference>
<feature type="domain" description="HTH cro/C1-type" evidence="2">
    <location>
        <begin position="7"/>
        <end position="61"/>
    </location>
</feature>
<dbReference type="PROSITE" id="PS50943">
    <property type="entry name" value="HTH_CROC1"/>
    <property type="match status" value="1"/>
</dbReference>
<dbReference type="SUPFAM" id="SSF47413">
    <property type="entry name" value="lambda repressor-like DNA-binding domains"/>
    <property type="match status" value="1"/>
</dbReference>
<keyword evidence="4" id="KW-1185">Reference proteome</keyword>